<reference evidence="1 2" key="1">
    <citation type="submission" date="2018-06" db="EMBL/GenBank/DDBJ databases">
        <title>The Genome of Cuscuta australis (Dodder) Provides Insight into the Evolution of Plant Parasitism.</title>
        <authorList>
            <person name="Liu H."/>
        </authorList>
    </citation>
    <scope>NUCLEOTIDE SEQUENCE [LARGE SCALE GENOMIC DNA]</scope>
    <source>
        <strain evidence="2">cv. Yunnan</strain>
        <tissue evidence="1">Vines</tissue>
    </source>
</reference>
<comment type="caution">
    <text evidence="1">The sequence shown here is derived from an EMBL/GenBank/DDBJ whole genome shotgun (WGS) entry which is preliminary data.</text>
</comment>
<name>A0A328DF09_9ASTE</name>
<sequence length="129" mass="14912">MQLYTVDGISTALYYHEPIDLQGLASSGMRTHRFTSLFDVDLWPCLLLQLKLLTLNILMVLYYLEQDMEHLSICKNLIPCSSSNEDHHVGLSNLNSYGEFLSDGRHKIREYFSGHIATTRDLTKLWDLF</sequence>
<gene>
    <name evidence="1" type="ORF">DM860_014173</name>
</gene>
<proteinExistence type="predicted"/>
<accession>A0A328DF09</accession>
<dbReference type="EMBL" id="NQVE01000150">
    <property type="protein sequence ID" value="RAL44036.1"/>
    <property type="molecule type" value="Genomic_DNA"/>
</dbReference>
<evidence type="ECO:0000313" key="2">
    <source>
        <dbReference type="Proteomes" id="UP000249390"/>
    </source>
</evidence>
<evidence type="ECO:0000313" key="1">
    <source>
        <dbReference type="EMBL" id="RAL44036.1"/>
    </source>
</evidence>
<keyword evidence="2" id="KW-1185">Reference proteome</keyword>
<organism evidence="1 2">
    <name type="scientific">Cuscuta australis</name>
    <dbReference type="NCBI Taxonomy" id="267555"/>
    <lineage>
        <taxon>Eukaryota</taxon>
        <taxon>Viridiplantae</taxon>
        <taxon>Streptophyta</taxon>
        <taxon>Embryophyta</taxon>
        <taxon>Tracheophyta</taxon>
        <taxon>Spermatophyta</taxon>
        <taxon>Magnoliopsida</taxon>
        <taxon>eudicotyledons</taxon>
        <taxon>Gunneridae</taxon>
        <taxon>Pentapetalae</taxon>
        <taxon>asterids</taxon>
        <taxon>lamiids</taxon>
        <taxon>Solanales</taxon>
        <taxon>Convolvulaceae</taxon>
        <taxon>Cuscuteae</taxon>
        <taxon>Cuscuta</taxon>
        <taxon>Cuscuta subgen. Grammica</taxon>
        <taxon>Cuscuta sect. Cleistogrammica</taxon>
    </lineage>
</organism>
<protein>
    <submittedName>
        <fullName evidence="1">Uncharacterized protein</fullName>
    </submittedName>
</protein>
<dbReference type="AlphaFoldDB" id="A0A328DF09"/>
<dbReference type="Proteomes" id="UP000249390">
    <property type="component" value="Unassembled WGS sequence"/>
</dbReference>